<feature type="compositionally biased region" description="Polar residues" evidence="2">
    <location>
        <begin position="820"/>
        <end position="832"/>
    </location>
</feature>
<feature type="coiled-coil region" evidence="1">
    <location>
        <begin position="266"/>
        <end position="296"/>
    </location>
</feature>
<feature type="compositionally biased region" description="Basic and acidic residues" evidence="2">
    <location>
        <begin position="182"/>
        <end position="205"/>
    </location>
</feature>
<keyword evidence="1" id="KW-0175">Coiled coil</keyword>
<protein>
    <submittedName>
        <fullName evidence="4">CAP-Gly domain-containing linker protein 1 isoform X7</fullName>
    </submittedName>
</protein>
<evidence type="ECO:0000313" key="3">
    <source>
        <dbReference type="Proteomes" id="UP001652661"/>
    </source>
</evidence>
<sequence length="927" mass="104543">MDSTPEVNVAENGNSTEKELKNDEVTSTVTLAPNKESTSETESPAIETEQNESLDKIESTEKQVEEKSSITDASTDTIEKEIDSTEAVTDSDAKTTDPTFEELPVTDNPILIDSALKIEDDKPKVPIDVEEQDVNIEDTESGDDAEESFSEDEDPNEPATVSTESPAENHSKNETATQNESLNEKEKKDLVGKGEEGFSSDKVKSDSVQSELSLNKPTETEVKKPEEHIPVQTEFSETQTNEGVKPSDQKDFNNQIKEIISDIDINIKAQEKITQLKEQELKLIQKQNELANQIHEQQLLAQQLCDQNKLKQQQIQLEAEKKTEFDSQRFQQNGQPFQPITTQFQEPAHISKTNVDLRKIFTPATDTPEILPKNRKLYASSAFYSPTLHPTVEDQVELARRISHSLSDISNQTSKGQSMYVNRKKRSVKWVHEGGQDYQQYQPRQKTISPNILPAYSDAGKHRVQLNLHQNQLIEKYSKGGVQVVKSPWEAALQTGSASSAFLEESPDQVRCPSVSSPMMYHRQSVPRDLPDATVKPSYDIGLTNNQQQHREEPYRNKSTAPIPSNPQRVLAYTPSVAQGWGGRSVELPKEYCESNEVNVLPCQSCDFCRTRYDRENMDFLYAKGEGLSATFTNDIEKRLNRLEQIQMFFLEQQHQQLAGNLSKKNIEIDDKLNVRELIHSFEQQSLGETSKNSSNDEDAINKNEGLYVPKEISLSSYVPPPQKQPSFTLSQKDESTFRHMPKSNFGVSADTQFSNGRFPLSNSNPLGYTTSVPKEQHSFSSQPINNIAPQVNFNPSPLSFDKLSRYENNHDNQNQQQHLNVRQKTQVQNASPIPFGTSKCTSFNENLPRSPISWTSPIEGASPQPYNLNNASSHRQSNQGQSFNKLARGWGEVQSKQHQQTYSCQYIPPATVSRNLPYTEVPYSDF</sequence>
<feature type="compositionally biased region" description="Acidic residues" evidence="2">
    <location>
        <begin position="128"/>
        <end position="156"/>
    </location>
</feature>
<proteinExistence type="predicted"/>
<feature type="compositionally biased region" description="Basic and acidic residues" evidence="2">
    <location>
        <begin position="53"/>
        <end position="69"/>
    </location>
</feature>
<gene>
    <name evidence="4" type="primary">LOC108072466</name>
</gene>
<feature type="compositionally biased region" description="Basic and acidic residues" evidence="2">
    <location>
        <begin position="218"/>
        <end position="227"/>
    </location>
</feature>
<dbReference type="Proteomes" id="UP001652661">
    <property type="component" value="Chromosome 4"/>
</dbReference>
<feature type="compositionally biased region" description="Polar residues" evidence="2">
    <location>
        <begin position="865"/>
        <end position="881"/>
    </location>
</feature>
<feature type="compositionally biased region" description="Polar residues" evidence="2">
    <location>
        <begin position="1"/>
        <end position="15"/>
    </location>
</feature>
<evidence type="ECO:0000313" key="4">
    <source>
        <dbReference type="RefSeq" id="XP_070143713.1"/>
    </source>
</evidence>
<feature type="region of interest" description="Disordered" evidence="2">
    <location>
        <begin position="545"/>
        <end position="568"/>
    </location>
</feature>
<accession>A0ABM4GLW9</accession>
<dbReference type="RefSeq" id="XP_070143713.1">
    <property type="nucleotide sequence ID" value="XM_070287612.1"/>
</dbReference>
<evidence type="ECO:0000256" key="2">
    <source>
        <dbReference type="SAM" id="MobiDB-lite"/>
    </source>
</evidence>
<feature type="compositionally biased region" description="Polar residues" evidence="2">
    <location>
        <begin position="557"/>
        <end position="568"/>
    </location>
</feature>
<organism evidence="3 4">
    <name type="scientific">Drosophila kikkawai</name>
    <name type="common">Fruit fly</name>
    <dbReference type="NCBI Taxonomy" id="30033"/>
    <lineage>
        <taxon>Eukaryota</taxon>
        <taxon>Metazoa</taxon>
        <taxon>Ecdysozoa</taxon>
        <taxon>Arthropoda</taxon>
        <taxon>Hexapoda</taxon>
        <taxon>Insecta</taxon>
        <taxon>Pterygota</taxon>
        <taxon>Neoptera</taxon>
        <taxon>Endopterygota</taxon>
        <taxon>Diptera</taxon>
        <taxon>Brachycera</taxon>
        <taxon>Muscomorpha</taxon>
        <taxon>Ephydroidea</taxon>
        <taxon>Drosophilidae</taxon>
        <taxon>Drosophila</taxon>
        <taxon>Sophophora</taxon>
    </lineage>
</organism>
<feature type="region of interest" description="Disordered" evidence="2">
    <location>
        <begin position="1"/>
        <end position="227"/>
    </location>
</feature>
<reference evidence="4" key="1">
    <citation type="submission" date="2025-08" db="UniProtKB">
        <authorList>
            <consortium name="RefSeq"/>
        </authorList>
    </citation>
    <scope>IDENTIFICATION</scope>
    <source>
        <strain evidence="4">14028-0561.14</strain>
        <tissue evidence="4">Whole fly</tissue>
    </source>
</reference>
<name>A0ABM4GLW9_DROKI</name>
<feature type="compositionally biased region" description="Polar residues" evidence="2">
    <location>
        <begin position="839"/>
        <end position="857"/>
    </location>
</feature>
<feature type="region of interest" description="Disordered" evidence="2">
    <location>
        <begin position="816"/>
        <end position="881"/>
    </location>
</feature>
<keyword evidence="3" id="KW-1185">Reference proteome</keyword>
<feature type="compositionally biased region" description="Basic and acidic residues" evidence="2">
    <location>
        <begin position="116"/>
        <end position="127"/>
    </location>
</feature>
<evidence type="ECO:0000256" key="1">
    <source>
        <dbReference type="SAM" id="Coils"/>
    </source>
</evidence>
<dbReference type="GeneID" id="108072466"/>